<protein>
    <submittedName>
        <fullName evidence="4">DinB family protein</fullName>
    </submittedName>
</protein>
<feature type="binding site" evidence="3">
    <location>
        <position position="50"/>
    </location>
    <ligand>
        <name>a divalent metal cation</name>
        <dbReference type="ChEBI" id="CHEBI:60240"/>
    </ligand>
</feature>
<dbReference type="InterPro" id="IPR034660">
    <property type="entry name" value="DinB/YfiT-like"/>
</dbReference>
<dbReference type="OrthoDB" id="9807509at2"/>
<dbReference type="Gene3D" id="1.20.120.450">
    <property type="entry name" value="dinb family like domain"/>
    <property type="match status" value="1"/>
</dbReference>
<gene>
    <name evidence="4" type="ORF">ND2E_3859</name>
</gene>
<dbReference type="GO" id="GO:0046872">
    <property type="term" value="F:metal ion binding"/>
    <property type="evidence" value="ECO:0007669"/>
    <property type="project" value="UniProtKB-KW"/>
</dbReference>
<reference evidence="4 5" key="1">
    <citation type="submission" date="2014-08" db="EMBL/GenBank/DDBJ databases">
        <title>Genomic and Phenotypic Diversity of Colwellia psychrerythraea strains from Disparate Marine Basins.</title>
        <authorList>
            <person name="Techtmann S.M."/>
            <person name="Stelling S.C."/>
            <person name="Utturkar S.M."/>
            <person name="Alshibli N."/>
            <person name="Harris A."/>
            <person name="Brown S.D."/>
            <person name="Hazen T.C."/>
        </authorList>
    </citation>
    <scope>NUCLEOTIDE SEQUENCE [LARGE SCALE GENOMIC DNA]</scope>
    <source>
        <strain evidence="4 5">ND2E</strain>
    </source>
</reference>
<dbReference type="SUPFAM" id="SSF109854">
    <property type="entry name" value="DinB/YfiT-like putative metalloenzymes"/>
    <property type="match status" value="1"/>
</dbReference>
<dbReference type="AlphaFoldDB" id="A0A099KJC5"/>
<dbReference type="EMBL" id="JQED01000040">
    <property type="protein sequence ID" value="KGJ89668.1"/>
    <property type="molecule type" value="Genomic_DNA"/>
</dbReference>
<evidence type="ECO:0000256" key="3">
    <source>
        <dbReference type="PIRSR" id="PIRSR607837-1"/>
    </source>
</evidence>
<feature type="binding site" evidence="3">
    <location>
        <position position="150"/>
    </location>
    <ligand>
        <name>a divalent metal cation</name>
        <dbReference type="ChEBI" id="CHEBI:60240"/>
    </ligand>
</feature>
<evidence type="ECO:0000256" key="1">
    <source>
        <dbReference type="ARBA" id="ARBA00008635"/>
    </source>
</evidence>
<dbReference type="PANTHER" id="PTHR37302">
    <property type="entry name" value="SLR1116 PROTEIN"/>
    <property type="match status" value="1"/>
</dbReference>
<evidence type="ECO:0000313" key="4">
    <source>
        <dbReference type="EMBL" id="KGJ89668.1"/>
    </source>
</evidence>
<dbReference type="PANTHER" id="PTHR37302:SF1">
    <property type="entry name" value="PROTEIN DINB"/>
    <property type="match status" value="1"/>
</dbReference>
<comment type="caution">
    <text evidence="4">The sequence shown here is derived from an EMBL/GenBank/DDBJ whole genome shotgun (WGS) entry which is preliminary data.</text>
</comment>
<dbReference type="PATRIC" id="fig|28229.4.peg.3015"/>
<dbReference type="RefSeq" id="WP_033094674.1">
    <property type="nucleotide sequence ID" value="NZ_JQED01000040.1"/>
</dbReference>
<evidence type="ECO:0000256" key="2">
    <source>
        <dbReference type="ARBA" id="ARBA00022723"/>
    </source>
</evidence>
<evidence type="ECO:0000313" key="5">
    <source>
        <dbReference type="Proteomes" id="UP000029843"/>
    </source>
</evidence>
<accession>A0A099KJC5</accession>
<organism evidence="4 5">
    <name type="scientific">Colwellia psychrerythraea</name>
    <name type="common">Vibrio psychroerythus</name>
    <dbReference type="NCBI Taxonomy" id="28229"/>
    <lineage>
        <taxon>Bacteria</taxon>
        <taxon>Pseudomonadati</taxon>
        <taxon>Pseudomonadota</taxon>
        <taxon>Gammaproteobacteria</taxon>
        <taxon>Alteromonadales</taxon>
        <taxon>Colwelliaceae</taxon>
        <taxon>Colwellia</taxon>
    </lineage>
</organism>
<keyword evidence="2 3" id="KW-0479">Metal-binding</keyword>
<dbReference type="Pfam" id="PF05163">
    <property type="entry name" value="DinB"/>
    <property type="match status" value="1"/>
</dbReference>
<dbReference type="Proteomes" id="UP000029843">
    <property type="component" value="Unassembled WGS sequence"/>
</dbReference>
<dbReference type="InterPro" id="IPR007837">
    <property type="entry name" value="DinB"/>
</dbReference>
<sequence>MSLSKNFKMMSLYNQRMNSQLMGHCLTLSDDILTKDTDSFFPNIISYWNHILFGDLILLGRLAANNIGSLSPLDFSEFPTPISPQDVYHTNLLDIALLRTQIDVLIIRYCKNLTENDCDKFITYTTTEGDVISKAVADITQHIFNHQTHHRGQLTCLMNQAGVDYGCMDLPMIVAEGSRTSPNL</sequence>
<feature type="binding site" evidence="3">
    <location>
        <position position="146"/>
    </location>
    <ligand>
        <name>a divalent metal cation</name>
        <dbReference type="ChEBI" id="CHEBI:60240"/>
    </ligand>
</feature>
<name>A0A099KJC5_COLPS</name>
<comment type="similarity">
    <text evidence="1">Belongs to the DinB family.</text>
</comment>
<proteinExistence type="inferred from homology"/>